<name>A0ABT0U187_9BACT</name>
<sequence>MNVTRQSNNRWPLLVIAGWLICGTVASGQYSVDINLEEAPFDYIETQDDNRVTRLVKRIESKEITLEFTSERGHLESLLAALEIPASSQTLVFSKTSMQVRYISRRNPRAIYFNDDTYVGWVNGSSLVEISTFDPLLGAAFYTVEMKPWSPNIERAGYDCLGCHATSMTGGVPGHTIRSVLPQFDGSVDSQKPSYISSDTSPFSQRWGGWYVTGLHGEMRHMGNAILRGGVLDTSNSSNRMSVRDELDSASYLSSQSDIVALMVLEHQTQMQNEMVKADFFTRKLIHDDADVVLTEERAAERTEILRQIAHEVVKRMLFCDEATLTDPVKGSVVFAYEFKKRGPKDAQGRSLRDFDLKKRLFRYPCSYLIHSACFDALTPCLKTEICRQLMDVLSGNDTSETFDHLDADAKSATLSILRETNPEFRS</sequence>
<evidence type="ECO:0000313" key="2">
    <source>
        <dbReference type="Proteomes" id="UP001202961"/>
    </source>
</evidence>
<protein>
    <recommendedName>
        <fullName evidence="3">Cytochrome c domain-containing protein</fullName>
    </recommendedName>
</protein>
<organism evidence="1 2">
    <name type="scientific">Aporhodopirellula aestuarii</name>
    <dbReference type="NCBI Taxonomy" id="2950107"/>
    <lineage>
        <taxon>Bacteria</taxon>
        <taxon>Pseudomonadati</taxon>
        <taxon>Planctomycetota</taxon>
        <taxon>Planctomycetia</taxon>
        <taxon>Pirellulales</taxon>
        <taxon>Pirellulaceae</taxon>
        <taxon>Aporhodopirellula</taxon>
    </lineage>
</organism>
<evidence type="ECO:0000313" key="1">
    <source>
        <dbReference type="EMBL" id="MCM2370330.1"/>
    </source>
</evidence>
<dbReference type="Proteomes" id="UP001202961">
    <property type="component" value="Unassembled WGS sequence"/>
</dbReference>
<gene>
    <name evidence="1" type="ORF">NB063_06795</name>
</gene>
<keyword evidence="2" id="KW-1185">Reference proteome</keyword>
<proteinExistence type="predicted"/>
<evidence type="ECO:0008006" key="3">
    <source>
        <dbReference type="Google" id="ProtNLM"/>
    </source>
</evidence>
<accession>A0ABT0U187</accession>
<dbReference type="RefSeq" id="WP_250928000.1">
    <property type="nucleotide sequence ID" value="NZ_JAMQBK010000021.1"/>
</dbReference>
<comment type="caution">
    <text evidence="1">The sequence shown here is derived from an EMBL/GenBank/DDBJ whole genome shotgun (WGS) entry which is preliminary data.</text>
</comment>
<reference evidence="1 2" key="1">
    <citation type="journal article" date="2022" name="Syst. Appl. Microbiol.">
        <title>Rhodopirellula aestuarii sp. nov., a novel member of the genus Rhodopirellula isolated from brackish sediments collected in the Tagus River estuary, Portugal.</title>
        <authorList>
            <person name="Vitorino I.R."/>
            <person name="Klimek D."/>
            <person name="Calusinska M."/>
            <person name="Lobo-da-Cunha A."/>
            <person name="Vasconcelos V."/>
            <person name="Lage O.M."/>
        </authorList>
    </citation>
    <scope>NUCLEOTIDE SEQUENCE [LARGE SCALE GENOMIC DNA]</scope>
    <source>
        <strain evidence="1 2">ICT_H3.1</strain>
    </source>
</reference>
<dbReference type="EMBL" id="JAMQBK010000021">
    <property type="protein sequence ID" value="MCM2370330.1"/>
    <property type="molecule type" value="Genomic_DNA"/>
</dbReference>